<dbReference type="EMBL" id="MRBO01000442">
    <property type="protein sequence ID" value="KAB2584408.1"/>
    <property type="molecule type" value="Genomic_DNA"/>
</dbReference>
<keyword evidence="2" id="KW-0238">DNA-binding</keyword>
<dbReference type="InterPro" id="IPR006118">
    <property type="entry name" value="Recombinase_CS"/>
</dbReference>
<evidence type="ECO:0000256" key="5">
    <source>
        <dbReference type="PROSITE-ProRule" id="PRU10137"/>
    </source>
</evidence>
<gene>
    <name evidence="7" type="ORF">BS297_15840</name>
</gene>
<dbReference type="PANTHER" id="PTHR30461:SF19">
    <property type="entry name" value="SITE-SPECIFIC RECOMBINASE RESOLVASE FAMILY"/>
    <property type="match status" value="1"/>
</dbReference>
<dbReference type="GO" id="GO:0003677">
    <property type="term" value="F:DNA binding"/>
    <property type="evidence" value="ECO:0007669"/>
    <property type="project" value="UniProtKB-KW"/>
</dbReference>
<dbReference type="AlphaFoldDB" id="A0A5N5E1X4"/>
<dbReference type="PROSITE" id="PS00397">
    <property type="entry name" value="RECOMBINASES_1"/>
    <property type="match status" value="1"/>
</dbReference>
<evidence type="ECO:0000259" key="6">
    <source>
        <dbReference type="PROSITE" id="PS51736"/>
    </source>
</evidence>
<accession>A0A5N5E1X4</accession>
<dbReference type="Gene3D" id="3.40.50.1390">
    <property type="entry name" value="Resolvase, N-terminal catalytic domain"/>
    <property type="match status" value="1"/>
</dbReference>
<feature type="domain" description="Resolvase/invertase-type recombinase catalytic" evidence="6">
    <location>
        <begin position="3"/>
        <end position="145"/>
    </location>
</feature>
<dbReference type="SUPFAM" id="SSF53041">
    <property type="entry name" value="Resolvase-like"/>
    <property type="match status" value="1"/>
</dbReference>
<keyword evidence="3" id="KW-0233">DNA recombination</keyword>
<dbReference type="CDD" id="cd03768">
    <property type="entry name" value="SR_ResInv"/>
    <property type="match status" value="1"/>
</dbReference>
<reference evidence="7 8" key="1">
    <citation type="journal article" date="2017" name="Poromechanics V (2013)">
        <title>Genomic Characterization of the Arsenic-Tolerant Actinobacterium, &lt;i&gt;Rhodococcus erythropolis&lt;/i&gt; S43.</title>
        <authorList>
            <person name="Retamal-Morales G."/>
            <person name="Mehnert M."/>
            <person name="Schwabe R."/>
            <person name="Tischler D."/>
            <person name="Schloemann M."/>
            <person name="Levican G.J."/>
        </authorList>
    </citation>
    <scope>NUCLEOTIDE SEQUENCE [LARGE SCALE GENOMIC DNA]</scope>
    <source>
        <strain evidence="7 8">S43</strain>
    </source>
</reference>
<evidence type="ECO:0000256" key="3">
    <source>
        <dbReference type="ARBA" id="ARBA00023172"/>
    </source>
</evidence>
<evidence type="ECO:0000256" key="2">
    <source>
        <dbReference type="ARBA" id="ARBA00023125"/>
    </source>
</evidence>
<dbReference type="InterPro" id="IPR006119">
    <property type="entry name" value="Resolv_N"/>
</dbReference>
<name>A0A5N5E1X4_RHOER</name>
<evidence type="ECO:0000313" key="8">
    <source>
        <dbReference type="Proteomes" id="UP000325576"/>
    </source>
</evidence>
<organism evidence="7 8">
    <name type="scientific">Rhodococcus erythropolis</name>
    <name type="common">Arthrobacter picolinophilus</name>
    <dbReference type="NCBI Taxonomy" id="1833"/>
    <lineage>
        <taxon>Bacteria</taxon>
        <taxon>Bacillati</taxon>
        <taxon>Actinomycetota</taxon>
        <taxon>Actinomycetes</taxon>
        <taxon>Mycobacteriales</taxon>
        <taxon>Nocardiaceae</taxon>
        <taxon>Rhodococcus</taxon>
        <taxon>Rhodococcus erythropolis group</taxon>
    </lineage>
</organism>
<protein>
    <recommendedName>
        <fullName evidence="6">Resolvase/invertase-type recombinase catalytic domain-containing protein</fullName>
    </recommendedName>
</protein>
<evidence type="ECO:0000313" key="7">
    <source>
        <dbReference type="EMBL" id="KAB2584408.1"/>
    </source>
</evidence>
<evidence type="ECO:0000256" key="1">
    <source>
        <dbReference type="ARBA" id="ARBA00022908"/>
    </source>
</evidence>
<dbReference type="PANTHER" id="PTHR30461">
    <property type="entry name" value="DNA-INVERTASE FROM LAMBDOID PROPHAGE"/>
    <property type="match status" value="1"/>
</dbReference>
<comment type="caution">
    <text evidence="7">The sequence shown here is derived from an EMBL/GenBank/DDBJ whole genome shotgun (WGS) entry which is preliminary data.</text>
</comment>
<dbReference type="Proteomes" id="UP000325576">
    <property type="component" value="Unassembled WGS sequence"/>
</dbReference>
<dbReference type="PROSITE" id="PS51736">
    <property type="entry name" value="RECOMBINASES_3"/>
    <property type="match status" value="1"/>
</dbReference>
<sequence length="216" mass="24708">MPRVIAYVRVSTNKQDVENQLSGIRIFADRERIEITETVGETISGYKSTLTERKLSEVLEGLERGDMLVVSETSRISRRLLDVQNTIHDLLDRGIGVVAVKENIVFKDDINSKVLAFAFGLSAEIERNLISARTREALARKKAEGMILGRPIGSGKVENLKLYGKDEQILELQLKRVSKSAIARMFDVNRETLNRYIKRQNLDRELLWRRHNKTTN</sequence>
<feature type="active site" description="O-(5'-phospho-DNA)-serine intermediate" evidence="4 5">
    <location>
        <position position="11"/>
    </location>
</feature>
<evidence type="ECO:0000256" key="4">
    <source>
        <dbReference type="PIRSR" id="PIRSR606118-50"/>
    </source>
</evidence>
<dbReference type="GO" id="GO:0015074">
    <property type="term" value="P:DNA integration"/>
    <property type="evidence" value="ECO:0007669"/>
    <property type="project" value="UniProtKB-KW"/>
</dbReference>
<proteinExistence type="predicted"/>
<dbReference type="SMART" id="SM00857">
    <property type="entry name" value="Resolvase"/>
    <property type="match status" value="1"/>
</dbReference>
<dbReference type="Pfam" id="PF00239">
    <property type="entry name" value="Resolvase"/>
    <property type="match status" value="1"/>
</dbReference>
<dbReference type="InterPro" id="IPR036162">
    <property type="entry name" value="Resolvase-like_N_sf"/>
</dbReference>
<keyword evidence="1" id="KW-0229">DNA integration</keyword>
<dbReference type="InterPro" id="IPR050639">
    <property type="entry name" value="SSR_resolvase"/>
</dbReference>
<dbReference type="GO" id="GO:0000150">
    <property type="term" value="F:DNA strand exchange activity"/>
    <property type="evidence" value="ECO:0007669"/>
    <property type="project" value="InterPro"/>
</dbReference>